<reference evidence="2" key="1">
    <citation type="submission" date="2021-01" db="EMBL/GenBank/DDBJ databases">
        <authorList>
            <person name="Kaushik A."/>
        </authorList>
    </citation>
    <scope>NUCLEOTIDE SEQUENCE</scope>
    <source>
        <strain evidence="2">AG1-1B</strain>
    </source>
</reference>
<feature type="compositionally biased region" description="Polar residues" evidence="1">
    <location>
        <begin position="610"/>
        <end position="629"/>
    </location>
</feature>
<organism evidence="2 3">
    <name type="scientific">Rhizoctonia solani</name>
    <dbReference type="NCBI Taxonomy" id="456999"/>
    <lineage>
        <taxon>Eukaryota</taxon>
        <taxon>Fungi</taxon>
        <taxon>Dikarya</taxon>
        <taxon>Basidiomycota</taxon>
        <taxon>Agaricomycotina</taxon>
        <taxon>Agaricomycetes</taxon>
        <taxon>Cantharellales</taxon>
        <taxon>Ceratobasidiaceae</taxon>
        <taxon>Rhizoctonia</taxon>
    </lineage>
</organism>
<evidence type="ECO:0000313" key="2">
    <source>
        <dbReference type="EMBL" id="CAE6441166.1"/>
    </source>
</evidence>
<comment type="caution">
    <text evidence="2">The sequence shown here is derived from an EMBL/GenBank/DDBJ whole genome shotgun (WGS) entry which is preliminary data.</text>
</comment>
<evidence type="ECO:0000256" key="1">
    <source>
        <dbReference type="SAM" id="MobiDB-lite"/>
    </source>
</evidence>
<evidence type="ECO:0000313" key="3">
    <source>
        <dbReference type="Proteomes" id="UP000663826"/>
    </source>
</evidence>
<feature type="region of interest" description="Disordered" evidence="1">
    <location>
        <begin position="542"/>
        <end position="636"/>
    </location>
</feature>
<name>A0A8H3G9D0_9AGAM</name>
<gene>
    <name evidence="2" type="ORF">RDB_LOCUS70083</name>
</gene>
<dbReference type="AlphaFoldDB" id="A0A8H3G9D0"/>
<protein>
    <submittedName>
        <fullName evidence="2">Uncharacterized protein</fullName>
    </submittedName>
</protein>
<dbReference type="Proteomes" id="UP000663826">
    <property type="component" value="Unassembled WGS sequence"/>
</dbReference>
<feature type="region of interest" description="Disordered" evidence="1">
    <location>
        <begin position="430"/>
        <end position="461"/>
    </location>
</feature>
<feature type="compositionally biased region" description="Polar residues" evidence="1">
    <location>
        <begin position="451"/>
        <end position="461"/>
    </location>
</feature>
<proteinExistence type="predicted"/>
<accession>A0A8H3G9D0</accession>
<dbReference type="EMBL" id="CAJMWQ010001216">
    <property type="protein sequence ID" value="CAE6441166.1"/>
    <property type="molecule type" value="Genomic_DNA"/>
</dbReference>
<sequence>MEKINRISQQLVMCGFKLVPIEDEHAESGGDTVKSSSTVPWKTSMVGNTIYGSAEVSFPDFPPLPVVWCPKPHNFTPGKGANSHVGIMVGLTRDEHRLMLDYTKHALTVTPGINMMLTIRHQKSQKIIHDLILTIANNRKEWAVFEPEDYWPLRGYVYLALKYYKDQQLRNIARASRARLMASSTEDGGMSRERAQKAAHERGKASARARALKVTAHTLVESADNQHSITKGNNTNNSDQYNSEHDINNACDNYGADEAEARILDSAQSSDAAVDDMVHDISSMSICVSNDDNLPMSDDESEDTVLPPSLLAPCSMEKPVASTVLAPPGIPTNSAPELGAAEIQAALLRVSHISPAERAKLPPHIQLLLAALNPSSVASTPSLLSGPGPIRPSIPNSASLAIAATALANPTAIALPPAPPAHNLVSITTPTDSLAHRPKGRPRPQARIPLTHSTSQSGSAYRPILNSTTTTSANVPSPVAAALASGTGVSPVSRLSSSFKTIHQIELGPTALEVDADDYLSDMSSVSDLNQPVETDLQNGATSRRVEGFSQSEDSRAAAASGVSQGAKESGSSKPVQTRRAGRDTVRELVTTIDTITNAKGKGKARGRTEFTSESTVDSTQVSSGSQRVTRSRKNA</sequence>